<dbReference type="RefSeq" id="WP_089082903.1">
    <property type="nucleotide sequence ID" value="NZ_AP018823.1"/>
</dbReference>
<reference evidence="3" key="3">
    <citation type="journal article" date="2017" name="Plant Physiol. Biochem.">
        <title>Differential oxidative and antioxidative response of duckweed Lemna minor toward plant growth promoting/inhibiting bacteria.</title>
        <authorList>
            <person name="Ishizawa H."/>
            <person name="Kuroda M."/>
            <person name="Morikawa M."/>
            <person name="Ike M."/>
        </authorList>
    </citation>
    <scope>NUCLEOTIDE SEQUENCE [LARGE SCALE GENOMIC DNA]</scope>
    <source>
        <strain evidence="3">H3</strain>
    </source>
</reference>
<protein>
    <submittedName>
        <fullName evidence="2">Uncharacterized protein</fullName>
    </submittedName>
</protein>
<dbReference type="AlphaFoldDB" id="A0A3G9GN56"/>
<keyword evidence="1" id="KW-1133">Transmembrane helix</keyword>
<name>A0A3G9GN56_9NEIS</name>
<evidence type="ECO:0000313" key="2">
    <source>
        <dbReference type="EMBL" id="BBF87809.1"/>
    </source>
</evidence>
<organism evidence="2 3">
    <name type="scientific">Aquitalea magnusonii</name>
    <dbReference type="NCBI Taxonomy" id="332411"/>
    <lineage>
        <taxon>Bacteria</taxon>
        <taxon>Pseudomonadati</taxon>
        <taxon>Pseudomonadota</taxon>
        <taxon>Betaproteobacteria</taxon>
        <taxon>Neisseriales</taxon>
        <taxon>Chromobacteriaceae</taxon>
        <taxon>Aquitalea</taxon>
    </lineage>
</organism>
<reference evidence="3" key="1">
    <citation type="journal article" date="2017" name="Biotechnol. Biofuels">
        <title>Evaluation of environmental bacterial communities as a factor affecting the growth of duckweed Lemna minor.</title>
        <authorList>
            <person name="Ishizawa H."/>
            <person name="Kuroda M."/>
            <person name="Morikawa M."/>
            <person name="Ike M."/>
        </authorList>
    </citation>
    <scope>NUCLEOTIDE SEQUENCE [LARGE SCALE GENOMIC DNA]</scope>
    <source>
        <strain evidence="3">H3</strain>
    </source>
</reference>
<keyword evidence="1" id="KW-0472">Membrane</keyword>
<gene>
    <name evidence="2" type="ORF">DLM_4237</name>
</gene>
<evidence type="ECO:0000256" key="1">
    <source>
        <dbReference type="SAM" id="Phobius"/>
    </source>
</evidence>
<evidence type="ECO:0000313" key="3">
    <source>
        <dbReference type="Proteomes" id="UP000198290"/>
    </source>
</evidence>
<feature type="transmembrane region" description="Helical" evidence="1">
    <location>
        <begin position="46"/>
        <end position="70"/>
    </location>
</feature>
<sequence>MLQWLFATLHLLALGCGLGAIAARGRNLAATPDAPAVQRSLRADNWWCLSLLLWLVSGSALAFSHMAMLWSQGKPLPLALAKSLALALLLLQEWRSRPLIRQCRQRLDRGRLPTEEIRSQLQRHSRRQLFMLLLLLVISTALRAGLFNTL</sequence>
<feature type="transmembrane region" description="Helical" evidence="1">
    <location>
        <begin position="6"/>
        <end position="25"/>
    </location>
</feature>
<dbReference type="EMBL" id="AP018823">
    <property type="protein sequence ID" value="BBF87809.1"/>
    <property type="molecule type" value="Genomic_DNA"/>
</dbReference>
<dbReference type="KEGG" id="amah:DLM_4237"/>
<feature type="transmembrane region" description="Helical" evidence="1">
    <location>
        <begin position="129"/>
        <end position="147"/>
    </location>
</feature>
<keyword evidence="1" id="KW-0812">Transmembrane</keyword>
<accession>A0A3G9GN56</accession>
<reference evidence="2 3" key="2">
    <citation type="journal article" date="2017" name="Genome Announc.">
        <title>Draft genome sequence of Aquitalea magnusonii strain H3, a plant growth-promoting bacterium of duckweed Lemna minor.</title>
        <authorList>
            <person name="Ishizawa H."/>
            <person name="Kuroda M."/>
            <person name="Ike M."/>
        </authorList>
    </citation>
    <scope>NUCLEOTIDE SEQUENCE [LARGE SCALE GENOMIC DNA]</scope>
    <source>
        <strain evidence="2 3">H3</strain>
    </source>
</reference>
<keyword evidence="3" id="KW-1185">Reference proteome</keyword>
<proteinExistence type="predicted"/>
<dbReference type="Proteomes" id="UP000198290">
    <property type="component" value="Chromosome"/>
</dbReference>